<organism evidence="1 2">
    <name type="scientific">Panagrolaimus sp. ES5</name>
    <dbReference type="NCBI Taxonomy" id="591445"/>
    <lineage>
        <taxon>Eukaryota</taxon>
        <taxon>Metazoa</taxon>
        <taxon>Ecdysozoa</taxon>
        <taxon>Nematoda</taxon>
        <taxon>Chromadorea</taxon>
        <taxon>Rhabditida</taxon>
        <taxon>Tylenchina</taxon>
        <taxon>Panagrolaimomorpha</taxon>
        <taxon>Panagrolaimoidea</taxon>
        <taxon>Panagrolaimidae</taxon>
        <taxon>Panagrolaimus</taxon>
    </lineage>
</organism>
<accession>A0AC34G331</accession>
<dbReference type="Proteomes" id="UP000887579">
    <property type="component" value="Unplaced"/>
</dbReference>
<name>A0AC34G331_9BILA</name>
<reference evidence="2" key="1">
    <citation type="submission" date="2022-11" db="UniProtKB">
        <authorList>
            <consortium name="WormBaseParasite"/>
        </authorList>
    </citation>
    <scope>IDENTIFICATION</scope>
</reference>
<evidence type="ECO:0000313" key="2">
    <source>
        <dbReference type="WBParaSite" id="ES5_v2.g24182.t1"/>
    </source>
</evidence>
<evidence type="ECO:0000313" key="1">
    <source>
        <dbReference type="Proteomes" id="UP000887579"/>
    </source>
</evidence>
<protein>
    <submittedName>
        <fullName evidence="2">Transforming acidic coiled-coil-containing protein C-terminal domain-containing protein</fullName>
    </submittedName>
</protein>
<sequence length="232" mass="27126">MGTVENDQCLRKDDEKYEKKKITMEQRKLAAISELKSLIHTPPRSRPRPPLVCYPASTQPSISSSSSSEYSTTSDPALDELKKERDQYRQQAEMYVNISGDLIQQHAIFMEKEKQYQNIIQSFQQHHVLASDTLNTLHDRYHDLRFEAEQKLLDAEEAIAEIQKQHEDDTVAMRYKILQQDIKLTSLESQNETIRAERTELLNMCDVLVAKAEETRDDKTYTINRSRRSRDY</sequence>
<proteinExistence type="predicted"/>
<dbReference type="WBParaSite" id="ES5_v2.g24182.t1">
    <property type="protein sequence ID" value="ES5_v2.g24182.t1"/>
    <property type="gene ID" value="ES5_v2.g24182"/>
</dbReference>